<dbReference type="InterPro" id="IPR057574">
    <property type="entry name" value="nSTAND_NTPase5_dom"/>
</dbReference>
<dbReference type="KEGG" id="rjg:CCGE525_13440"/>
<reference evidence="2 3" key="1">
    <citation type="submission" date="2018-10" db="EMBL/GenBank/DDBJ databases">
        <title>Rhizobium etli, R. leguminosarum and a new Rhizobium genospecies from Phaseolus dumosus.</title>
        <authorList>
            <person name="Ramirez-Puebla S.T."/>
            <person name="Rogel-Hernandez M.A."/>
            <person name="Guerrero G."/>
            <person name="Ormeno-Orrillo E."/>
            <person name="Martinez-Romero J.C."/>
            <person name="Negrete-Yankelevich S."/>
            <person name="Martinez-Romero E."/>
        </authorList>
    </citation>
    <scope>NUCLEOTIDE SEQUENCE [LARGE SCALE GENOMIC DNA]</scope>
    <source>
        <strain evidence="2 3">CCGE525</strain>
    </source>
</reference>
<evidence type="ECO:0000313" key="2">
    <source>
        <dbReference type="EMBL" id="AYG59693.1"/>
    </source>
</evidence>
<proteinExistence type="predicted"/>
<dbReference type="Proteomes" id="UP000282195">
    <property type="component" value="Chromosome"/>
</dbReference>
<feature type="domain" description="Novel STAND NTPase 5" evidence="1">
    <location>
        <begin position="151"/>
        <end position="295"/>
    </location>
</feature>
<accession>A0A387FMX4</accession>
<dbReference type="AlphaFoldDB" id="A0A387FMX4"/>
<dbReference type="SUPFAM" id="SSF52540">
    <property type="entry name" value="P-loop containing nucleoside triphosphate hydrolases"/>
    <property type="match status" value="1"/>
</dbReference>
<dbReference type="InterPro" id="IPR011990">
    <property type="entry name" value="TPR-like_helical_dom_sf"/>
</dbReference>
<dbReference type="Pfam" id="PF14559">
    <property type="entry name" value="TPR_19"/>
    <property type="match status" value="1"/>
</dbReference>
<evidence type="ECO:0000259" key="1">
    <source>
        <dbReference type="Pfam" id="PF25199"/>
    </source>
</evidence>
<dbReference type="InterPro" id="IPR027417">
    <property type="entry name" value="P-loop_NTPase"/>
</dbReference>
<dbReference type="OrthoDB" id="9808963at2"/>
<dbReference type="InterPro" id="IPR012340">
    <property type="entry name" value="NA-bd_OB-fold"/>
</dbReference>
<dbReference type="SUPFAM" id="SSF48452">
    <property type="entry name" value="TPR-like"/>
    <property type="match status" value="1"/>
</dbReference>
<dbReference type="EMBL" id="CP032694">
    <property type="protein sequence ID" value="AYG59693.1"/>
    <property type="molecule type" value="Genomic_DNA"/>
</dbReference>
<organism evidence="2 3">
    <name type="scientific">Rhizobium jaguaris</name>
    <dbReference type="NCBI Taxonomy" id="1312183"/>
    <lineage>
        <taxon>Bacteria</taxon>
        <taxon>Pseudomonadati</taxon>
        <taxon>Pseudomonadota</taxon>
        <taxon>Alphaproteobacteria</taxon>
        <taxon>Hyphomicrobiales</taxon>
        <taxon>Rhizobiaceae</taxon>
        <taxon>Rhizobium/Agrobacterium group</taxon>
        <taxon>Rhizobium</taxon>
    </lineage>
</organism>
<gene>
    <name evidence="2" type="ORF">CCGE525_13440</name>
</gene>
<name>A0A387FMX4_9HYPH</name>
<protein>
    <recommendedName>
        <fullName evidence="1">Novel STAND NTPase 5 domain-containing protein</fullName>
    </recommendedName>
</protein>
<dbReference type="Pfam" id="PF25199">
    <property type="entry name" value="nSTAND_NTPase5"/>
    <property type="match status" value="1"/>
</dbReference>
<dbReference type="SUPFAM" id="SSF50249">
    <property type="entry name" value="Nucleic acid-binding proteins"/>
    <property type="match status" value="1"/>
</dbReference>
<sequence>MGRRRRLPKNRQRLFDTLRGSAYETPIIFCGYSLDDPNIRTVLFDLMNEDIRRPTYYTVSPHFDDIEIRSFARQRISAIPLTFQAFLEELDRQIAKPKRSLGLFAMSKTSTVAKFFVAHDRSLSEATATYLEKDVIHIRRDLPVEAAKPTEFYKGYDVGFGGIAAELDAKRKIADTILVDAVLSEETSTRRDVELFVLKGAAGNGKTTVLKRVAWDAAASFGALVLFVPESGALIAERVSELSLLTDRRIFICVDRAALRANELARFMRQMAADRVKVTIITAERDSEWNTRCEALEEFVTASHAVRYLSDDEIRDLLERLEKHGSLGLLAEQSPQQRFVALNERAQRQLLVALHEATQGRPFEDIIADEYARIMPPEAQNLYLDICTLHRFGVGVRAGVISRISGIRFEDFQRSLFLPLENIVSATFDRFIKDMVYRARHQHVAEIVFMEALKTDEDKFNQILRLLRGLNVNFGIDKEAFGNLTRGRAIAQAFRSVDMGRALFKLAAEIGGEDAYLLHQEGNFEINHHGGDLDRAETLLKKAEAIATHNDPSIQHSLANLYRKKALEEPNELLRKELRQRALSRLRLQDASGRNHVYTVNTKLLVLIDGLKEMLPANGTKLDPPAERVLVDRMKEIETEFVTAHQMFPDDEYILSAEANYRTAISEHPKALAALEKAFTTNPRQEWLALRLASHYESAGRLPEAKAVLLKVTHEVPTAKQAHFRVGQMNANSGNETERRTSLQHFRSAFSNGDTNYIAQLWYGRQLFLDLQFQEADKVFEHLSGTKITSATKLKPRAILTDTNGSSVRFRGDVVTIEAGYTFVQNKEYGRNLFSHEANSDASEWAKLKVGAEVTYELAFNFKGPCAVSLRSIE</sequence>
<dbReference type="Gene3D" id="1.25.40.10">
    <property type="entry name" value="Tetratricopeptide repeat domain"/>
    <property type="match status" value="1"/>
</dbReference>
<evidence type="ECO:0000313" key="3">
    <source>
        <dbReference type="Proteomes" id="UP000282195"/>
    </source>
</evidence>
<keyword evidence="3" id="KW-1185">Reference proteome</keyword>